<dbReference type="SMART" id="SM00065">
    <property type="entry name" value="GAF"/>
    <property type="match status" value="1"/>
</dbReference>
<sequence>MARGGKGEHSKQSRHPDLLLRLDAELGRIDEQLRALADAKDRIQGLLDAVVAITRELELPAVLHRVVTTAMDLVGARYGALGVLDRSGECLAQFVAVGLSDGERAALADVDFPRGMGVLGHLIRHPEPLRTGDISSHPTSVGFPTGHPHLRTLLGVAISVRGEIYGDLYLSERRDGQPFDADDENIVVALASAAGIAIENVRLFEQVRAGSEQFQRLLLPTLPDMPPFDAAAIYRPAAEPNRLGGDWYDAVPLPDGAVAVVIGDVVGHDLNAAAAMASTRNMLRALLFDQCTPPSACLARLDRTLQTITDTPVTTTSLARIEPDGPAWRLHWSTAGHVPPLLITPGRRAKYLFAEPGPPLNVISGQHRPDHTHPLPLDATVVFFTDGLIEHPDHPIDESLDELAELATRHAALPLQDFVQALADHHPSDGHDDMAILALRSPPR</sequence>
<dbReference type="PANTHER" id="PTHR43156:SF2">
    <property type="entry name" value="STAGE II SPORULATION PROTEIN E"/>
    <property type="match status" value="1"/>
</dbReference>
<dbReference type="Pfam" id="PF13185">
    <property type="entry name" value="GAF_2"/>
    <property type="match status" value="1"/>
</dbReference>
<evidence type="ECO:0000256" key="1">
    <source>
        <dbReference type="ARBA" id="ARBA00022801"/>
    </source>
</evidence>
<organism evidence="5 6">
    <name type="scientific">Streptantibioticus rubrisoli</name>
    <dbReference type="NCBI Taxonomy" id="1387313"/>
    <lineage>
        <taxon>Bacteria</taxon>
        <taxon>Bacillati</taxon>
        <taxon>Actinomycetota</taxon>
        <taxon>Actinomycetes</taxon>
        <taxon>Kitasatosporales</taxon>
        <taxon>Streptomycetaceae</taxon>
        <taxon>Streptantibioticus</taxon>
    </lineage>
</organism>
<evidence type="ECO:0000313" key="6">
    <source>
        <dbReference type="Proteomes" id="UP001206206"/>
    </source>
</evidence>
<keyword evidence="6" id="KW-1185">Reference proteome</keyword>
<dbReference type="Gene3D" id="3.60.40.10">
    <property type="entry name" value="PPM-type phosphatase domain"/>
    <property type="match status" value="1"/>
</dbReference>
<dbReference type="InterPro" id="IPR029016">
    <property type="entry name" value="GAF-like_dom_sf"/>
</dbReference>
<dbReference type="SMART" id="SM00331">
    <property type="entry name" value="PP2C_SIG"/>
    <property type="match status" value="1"/>
</dbReference>
<comment type="caution">
    <text evidence="5">The sequence shown here is derived from an EMBL/GenBank/DDBJ whole genome shotgun (WGS) entry which is preliminary data.</text>
</comment>
<gene>
    <name evidence="5" type="ORF">NON19_25435</name>
</gene>
<evidence type="ECO:0000256" key="2">
    <source>
        <dbReference type="SAM" id="Coils"/>
    </source>
</evidence>
<accession>A0ABT1PIT5</accession>
<dbReference type="Pfam" id="PF07228">
    <property type="entry name" value="SpoIIE"/>
    <property type="match status" value="1"/>
</dbReference>
<dbReference type="InterPro" id="IPR003018">
    <property type="entry name" value="GAF"/>
</dbReference>
<evidence type="ECO:0000259" key="3">
    <source>
        <dbReference type="SMART" id="SM00065"/>
    </source>
</evidence>
<name>A0ABT1PIT5_9ACTN</name>
<dbReference type="InterPro" id="IPR001932">
    <property type="entry name" value="PPM-type_phosphatase-like_dom"/>
</dbReference>
<proteinExistence type="predicted"/>
<dbReference type="Proteomes" id="UP001206206">
    <property type="component" value="Unassembled WGS sequence"/>
</dbReference>
<feature type="domain" description="GAF" evidence="3">
    <location>
        <begin position="58"/>
        <end position="208"/>
    </location>
</feature>
<evidence type="ECO:0000313" key="5">
    <source>
        <dbReference type="EMBL" id="MCQ4045281.1"/>
    </source>
</evidence>
<dbReference type="PANTHER" id="PTHR43156">
    <property type="entry name" value="STAGE II SPORULATION PROTEIN E-RELATED"/>
    <property type="match status" value="1"/>
</dbReference>
<keyword evidence="1" id="KW-0378">Hydrolase</keyword>
<dbReference type="EMBL" id="JANFNH010000040">
    <property type="protein sequence ID" value="MCQ4045281.1"/>
    <property type="molecule type" value="Genomic_DNA"/>
</dbReference>
<feature type="coiled-coil region" evidence="2">
    <location>
        <begin position="29"/>
        <end position="56"/>
    </location>
</feature>
<dbReference type="InterPro" id="IPR052016">
    <property type="entry name" value="Bact_Sigma-Reg"/>
</dbReference>
<reference evidence="5 6" key="1">
    <citation type="submission" date="2022-06" db="EMBL/GenBank/DDBJ databases">
        <title>Draft genome sequence of type strain Streptomyces rubrisoli DSM 42083.</title>
        <authorList>
            <person name="Duangmal K."/>
            <person name="Klaysubun C."/>
        </authorList>
    </citation>
    <scope>NUCLEOTIDE SEQUENCE [LARGE SCALE GENOMIC DNA]</scope>
    <source>
        <strain evidence="5 6">DSM 42083</strain>
    </source>
</reference>
<dbReference type="RefSeq" id="WP_255931414.1">
    <property type="nucleotide sequence ID" value="NZ_JANFNH010000040.1"/>
</dbReference>
<dbReference type="SUPFAM" id="SSF55781">
    <property type="entry name" value="GAF domain-like"/>
    <property type="match status" value="1"/>
</dbReference>
<dbReference type="Gene3D" id="3.30.450.40">
    <property type="match status" value="1"/>
</dbReference>
<keyword evidence="2" id="KW-0175">Coiled coil</keyword>
<feature type="domain" description="PPM-type phosphatase" evidence="4">
    <location>
        <begin position="228"/>
        <end position="441"/>
    </location>
</feature>
<evidence type="ECO:0000259" key="4">
    <source>
        <dbReference type="SMART" id="SM00331"/>
    </source>
</evidence>
<protein>
    <submittedName>
        <fullName evidence="5">SpoIIE family protein phosphatase</fullName>
    </submittedName>
</protein>
<dbReference type="InterPro" id="IPR036457">
    <property type="entry name" value="PPM-type-like_dom_sf"/>
</dbReference>